<dbReference type="RefSeq" id="WP_013841789.1">
    <property type="nucleotide sequence ID" value="NC_015589.1"/>
</dbReference>
<keyword evidence="3" id="KW-1185">Reference proteome</keyword>
<dbReference type="Proteomes" id="UP000009234">
    <property type="component" value="Chromosome"/>
</dbReference>
<reference evidence="2 3" key="2">
    <citation type="journal article" date="2012" name="Stand. Genomic Sci.">
        <title>Complete genome sequence of the sulfate-reducing firmicute Desulfotomaculum ruminis type strain (DL(T)).</title>
        <authorList>
            <person name="Spring S."/>
            <person name="Visser M."/>
            <person name="Lu M."/>
            <person name="Copeland A."/>
            <person name="Lapidus A."/>
            <person name="Lucas S."/>
            <person name="Cheng J.F."/>
            <person name="Han C."/>
            <person name="Tapia R."/>
            <person name="Goodwin L.A."/>
            <person name="Pitluck S."/>
            <person name="Ivanova N."/>
            <person name="Land M."/>
            <person name="Hauser L."/>
            <person name="Larimer F."/>
            <person name="Rohde M."/>
            <person name="Goker M."/>
            <person name="Detter J.C."/>
            <person name="Kyrpides N.C."/>
            <person name="Woyke T."/>
            <person name="Schaap P.J."/>
            <person name="Plugge C.M."/>
            <person name="Muyzer G."/>
            <person name="Kuever J."/>
            <person name="Pereira I.A."/>
            <person name="Parshina S.N."/>
            <person name="Bernier-Latmani R."/>
            <person name="Stams A.J."/>
            <person name="Klenk H.P."/>
        </authorList>
    </citation>
    <scope>NUCLEOTIDE SEQUENCE [LARGE SCALE GENOMIC DNA]</scope>
    <source>
        <strain evidence="3">ATCC 23193 / DSM 2154 / NCIB 8452 / DL</strain>
    </source>
</reference>
<gene>
    <name evidence="2" type="ordered locus">Desru_1761</name>
</gene>
<dbReference type="OrthoDB" id="9765386at2"/>
<feature type="domain" description="Phage head morphogenesis" evidence="1">
    <location>
        <begin position="150"/>
        <end position="243"/>
    </location>
</feature>
<sequence>MRNEAFFREIDQAETRVLTQWERWLKKNIAALPWRELERLSKTGGRKLRMPAGLHLDPQGLAKILANHGAEMVAAGRAHGDRLVLELHQRYRPRRMAELPRFQFDAGTDPRLIPAQAVEIMEARAMVLAGDVTIEMEAELKKSLLRYLYGTSRTETEQRIEEILEDTRDRASNITTTEGTYAYNRGRLASFADNEVDYVRFSAVMDGSTSRQCRSRHGKLMRLDDPRLANNTPPLHGRCRSVLNPVYGIYQPELLTSENLDWDQVVPLPKGWAA</sequence>
<evidence type="ECO:0000259" key="1">
    <source>
        <dbReference type="Pfam" id="PF04233"/>
    </source>
</evidence>
<protein>
    <submittedName>
        <fullName evidence="2">Phage head morphogenesis protein, SPP1 gp7 family</fullName>
    </submittedName>
</protein>
<dbReference type="eggNOG" id="COG2369">
    <property type="taxonomic scope" value="Bacteria"/>
</dbReference>
<organism evidence="2 3">
    <name type="scientific">Desulforamulus ruminis (strain ATCC 23193 / DSM 2154 / NCIMB 8452 / DL)</name>
    <name type="common">Desulfotomaculum ruminis</name>
    <dbReference type="NCBI Taxonomy" id="696281"/>
    <lineage>
        <taxon>Bacteria</taxon>
        <taxon>Bacillati</taxon>
        <taxon>Bacillota</taxon>
        <taxon>Clostridia</taxon>
        <taxon>Eubacteriales</taxon>
        <taxon>Peptococcaceae</taxon>
        <taxon>Desulforamulus</taxon>
    </lineage>
</organism>
<dbReference type="STRING" id="696281.Desru_1761"/>
<accession>F6DTG3</accession>
<dbReference type="Pfam" id="PF04233">
    <property type="entry name" value="Phage_Mu_F"/>
    <property type="match status" value="1"/>
</dbReference>
<dbReference type="EMBL" id="CP002780">
    <property type="protein sequence ID" value="AEG60025.1"/>
    <property type="molecule type" value="Genomic_DNA"/>
</dbReference>
<dbReference type="InterPro" id="IPR006528">
    <property type="entry name" value="Phage_head_morphogenesis_dom"/>
</dbReference>
<dbReference type="HOGENOM" id="CLU_1014632_0_0_9"/>
<evidence type="ECO:0000313" key="2">
    <source>
        <dbReference type="EMBL" id="AEG60025.1"/>
    </source>
</evidence>
<evidence type="ECO:0000313" key="3">
    <source>
        <dbReference type="Proteomes" id="UP000009234"/>
    </source>
</evidence>
<reference evidence="3" key="1">
    <citation type="submission" date="2011-05" db="EMBL/GenBank/DDBJ databases">
        <title>Complete sequence of Desulfotomaculum ruminis DSM 2154.</title>
        <authorList>
            <person name="Lucas S."/>
            <person name="Copeland A."/>
            <person name="Lapidus A."/>
            <person name="Cheng J.-F."/>
            <person name="Goodwin L."/>
            <person name="Pitluck S."/>
            <person name="Lu M."/>
            <person name="Detter J.C."/>
            <person name="Han C."/>
            <person name="Tapia R."/>
            <person name="Land M."/>
            <person name="Hauser L."/>
            <person name="Kyrpides N."/>
            <person name="Ivanova N."/>
            <person name="Mikhailova N."/>
            <person name="Pagani I."/>
            <person name="Stams A.J.M."/>
            <person name="Plugge C.M."/>
            <person name="Muyzer G."/>
            <person name="Kuever J."/>
            <person name="Parshina S.N."/>
            <person name="Ivanova A.E."/>
            <person name="Nazina T.N."/>
            <person name="Brambilla E."/>
            <person name="Spring S."/>
            <person name="Klenk H.-P."/>
            <person name="Woyke T."/>
        </authorList>
    </citation>
    <scope>NUCLEOTIDE SEQUENCE [LARGE SCALE GENOMIC DNA]</scope>
    <source>
        <strain evidence="3">ATCC 23193 / DSM 2154 / NCIB 8452 / DL</strain>
    </source>
</reference>
<proteinExistence type="predicted"/>
<dbReference type="NCBIfam" id="TIGR01641">
    <property type="entry name" value="phageSPP1_gp7"/>
    <property type="match status" value="1"/>
</dbReference>
<name>F6DTG3_DESRL</name>
<dbReference type="AlphaFoldDB" id="F6DTG3"/>
<dbReference type="KEGG" id="dru:Desru_1761"/>